<dbReference type="SUPFAM" id="SSF52540">
    <property type="entry name" value="P-loop containing nucleoside triphosphate hydrolases"/>
    <property type="match status" value="1"/>
</dbReference>
<dbReference type="AlphaFoldDB" id="A8S4V7"/>
<organism evidence="2 3">
    <name type="scientific">Enterocloster bolteae (strain ATCC BAA-613 / DSM 15670 / CCUG 46953 / JCM 12243 / WAL 16351)</name>
    <name type="common">Clostridium bolteae</name>
    <dbReference type="NCBI Taxonomy" id="411902"/>
    <lineage>
        <taxon>Bacteria</taxon>
        <taxon>Bacillati</taxon>
        <taxon>Bacillota</taxon>
        <taxon>Clostridia</taxon>
        <taxon>Lachnospirales</taxon>
        <taxon>Lachnospiraceae</taxon>
        <taxon>Enterocloster</taxon>
    </lineage>
</organism>
<proteinExistence type="predicted"/>
<dbReference type="eggNOG" id="COG0714">
    <property type="taxonomic scope" value="Bacteria"/>
</dbReference>
<sequence length="318" mass="35728">MLQSDCKKEEEGMTVIEFLKEEKINSSLIEGIMEFRASHPVREEDRGRIPVPRYLYYGRDVWEQAVAALLCGQNLLLTGPKATGKNILAQNLAAAFGRPVWDISLHVNMDASGLIGTDTFENGAVVFRPGPVYRCGISGGFGVLDEINMARNEALAVLHGILDFRRTIDVPGYDVVRMDEGTRFIATMNYGYAGTRELNEALTSRFSCLQMPAITGENLEKLIDREYPGLKRTYARQFVQLFLDIERKCQSAQLSTRPLDLRGLLDAVRLMERGLDAGAALDMGLTNKSFDPYEQTLVRDLIRARIPKKLEREKLFAD</sequence>
<dbReference type="InterPro" id="IPR050764">
    <property type="entry name" value="CbbQ/NirQ/NorQ/GpvN"/>
</dbReference>
<dbReference type="Proteomes" id="UP000005396">
    <property type="component" value="Unassembled WGS sequence"/>
</dbReference>
<dbReference type="InterPro" id="IPR027417">
    <property type="entry name" value="P-loop_NTPase"/>
</dbReference>
<feature type="domain" description="ATPase dynein-related AAA" evidence="1">
    <location>
        <begin position="74"/>
        <end position="206"/>
    </location>
</feature>
<name>A8S4V7_ENTBW</name>
<reference evidence="2 3" key="1">
    <citation type="submission" date="2007-08" db="EMBL/GenBank/DDBJ databases">
        <authorList>
            <person name="Fulton L."/>
            <person name="Clifton S."/>
            <person name="Fulton B."/>
            <person name="Xu J."/>
            <person name="Minx P."/>
            <person name="Pepin K.H."/>
            <person name="Johnson M."/>
            <person name="Thiruvilangam P."/>
            <person name="Bhonagiri V."/>
            <person name="Nash W.E."/>
            <person name="Mardis E.R."/>
            <person name="Wilson R.K."/>
        </authorList>
    </citation>
    <scope>NUCLEOTIDE SEQUENCE [LARGE SCALE GENOMIC DNA]</scope>
    <source>
        <strain evidence="3">ATCC BAA-613 / DSM 15670 / CCUG 46953 / JCM 12243 / WAL 16351</strain>
    </source>
</reference>
<accession>A8S4V7</accession>
<evidence type="ECO:0000313" key="3">
    <source>
        <dbReference type="Proteomes" id="UP000005396"/>
    </source>
</evidence>
<dbReference type="Gene3D" id="3.40.50.300">
    <property type="entry name" value="P-loop containing nucleotide triphosphate hydrolases"/>
    <property type="match status" value="1"/>
</dbReference>
<dbReference type="PANTHER" id="PTHR42759">
    <property type="entry name" value="MOXR FAMILY PROTEIN"/>
    <property type="match status" value="1"/>
</dbReference>
<dbReference type="PaxDb" id="411902-CLOBOL_07089"/>
<evidence type="ECO:0000313" key="2">
    <source>
        <dbReference type="EMBL" id="EDP12857.1"/>
    </source>
</evidence>
<dbReference type="InterPro" id="IPR011704">
    <property type="entry name" value="ATPase_dyneun-rel_AAA"/>
</dbReference>
<dbReference type="EMBL" id="ABCC02000069">
    <property type="protein sequence ID" value="EDP12857.1"/>
    <property type="molecule type" value="Genomic_DNA"/>
</dbReference>
<dbReference type="GO" id="GO:0005524">
    <property type="term" value="F:ATP binding"/>
    <property type="evidence" value="ECO:0007669"/>
    <property type="project" value="InterPro"/>
</dbReference>
<reference evidence="2 3" key="2">
    <citation type="submission" date="2007-09" db="EMBL/GenBank/DDBJ databases">
        <title>Draft genome sequence of Clostridium bolteae (ATCC BAA-613).</title>
        <authorList>
            <person name="Sudarsanam P."/>
            <person name="Ley R."/>
            <person name="Guruge J."/>
            <person name="Turnbaugh P.J."/>
            <person name="Mahowald M."/>
            <person name="Liep D."/>
            <person name="Gordon J."/>
        </authorList>
    </citation>
    <scope>NUCLEOTIDE SEQUENCE [LARGE SCALE GENOMIC DNA]</scope>
    <source>
        <strain evidence="3">ATCC BAA-613 / DSM 15670 / CCUG 46953 / JCM 12243 / WAL 16351</strain>
    </source>
</reference>
<evidence type="ECO:0000259" key="1">
    <source>
        <dbReference type="Pfam" id="PF07728"/>
    </source>
</evidence>
<protein>
    <recommendedName>
        <fullName evidence="1">ATPase dynein-related AAA domain-containing protein</fullName>
    </recommendedName>
</protein>
<dbReference type="HOGENOM" id="CLU_080347_0_0_9"/>
<gene>
    <name evidence="2" type="ORF">CLOBOL_07089</name>
</gene>
<dbReference type="Pfam" id="PF07728">
    <property type="entry name" value="AAA_5"/>
    <property type="match status" value="1"/>
</dbReference>
<dbReference type="PANTHER" id="PTHR42759:SF1">
    <property type="entry name" value="MAGNESIUM-CHELATASE SUBUNIT CHLD"/>
    <property type="match status" value="1"/>
</dbReference>
<comment type="caution">
    <text evidence="2">The sequence shown here is derived from an EMBL/GenBank/DDBJ whole genome shotgun (WGS) entry which is preliminary data.</text>
</comment>
<dbReference type="GO" id="GO:0016887">
    <property type="term" value="F:ATP hydrolysis activity"/>
    <property type="evidence" value="ECO:0007669"/>
    <property type="project" value="InterPro"/>
</dbReference>